<comment type="caution">
    <text evidence="2">The sequence shown here is derived from an EMBL/GenBank/DDBJ whole genome shotgun (WGS) entry which is preliminary data.</text>
</comment>
<keyword evidence="3" id="KW-1185">Reference proteome</keyword>
<gene>
    <name evidence="2" type="ORF">RS030_203069</name>
</gene>
<keyword evidence="1" id="KW-0472">Membrane</keyword>
<accession>A0AAV9XYG9</accession>
<evidence type="ECO:0000313" key="3">
    <source>
        <dbReference type="Proteomes" id="UP001311799"/>
    </source>
</evidence>
<reference evidence="2 3" key="1">
    <citation type="submission" date="2023-10" db="EMBL/GenBank/DDBJ databases">
        <title>Comparative genomics analysis reveals potential genetic determinants of host preference in Cryptosporidium xiaoi.</title>
        <authorList>
            <person name="Xiao L."/>
            <person name="Li J."/>
        </authorList>
    </citation>
    <scope>NUCLEOTIDE SEQUENCE [LARGE SCALE GENOMIC DNA]</scope>
    <source>
        <strain evidence="2 3">52996</strain>
    </source>
</reference>
<protein>
    <submittedName>
        <fullName evidence="2">Uncharacterized protein</fullName>
    </submittedName>
</protein>
<organism evidence="2 3">
    <name type="scientific">Cryptosporidium xiaoi</name>
    <dbReference type="NCBI Taxonomy" id="659607"/>
    <lineage>
        <taxon>Eukaryota</taxon>
        <taxon>Sar</taxon>
        <taxon>Alveolata</taxon>
        <taxon>Apicomplexa</taxon>
        <taxon>Conoidasida</taxon>
        <taxon>Coccidia</taxon>
        <taxon>Eucoccidiorida</taxon>
        <taxon>Eimeriorina</taxon>
        <taxon>Cryptosporidiidae</taxon>
        <taxon>Cryptosporidium</taxon>
    </lineage>
</organism>
<feature type="transmembrane region" description="Helical" evidence="1">
    <location>
        <begin position="12"/>
        <end position="36"/>
    </location>
</feature>
<evidence type="ECO:0000256" key="1">
    <source>
        <dbReference type="SAM" id="Phobius"/>
    </source>
</evidence>
<proteinExistence type="predicted"/>
<sequence length="1697" mass="196405">MIIRKRTRNNTFFVNDYILFSIFVLVFYLKLCIVIGENLSKSIQTQTDFLTGINLIDSKNSEVETGVTKEGTLFRLTCGADGKDYSKHAIKFIKQHLKSFSTNEFNKLKYLKLLPVLYLGKNTELMLKSFMRGELLGAPLRLRTRIIQNSNFIPIIEDDFQIIKDTDDPGDDEMRIINNRVANEIRYTTILCGGEIVAFLPVIRYIKELGKSGINLGNDPIIIGGISMFENDKATSRRKHAEIEMRYLSTLPFADEIYSGTKIRKRGLLVGAPEFIKERGFYDSDDINSQNKQDLEEGVIIGMKVRAREEYFQHAIENIFQSTQPKSVYNTIFDFDFPEAFFSTFNGSHIDNRISDFGVIGHKKGIPHQITTADAMNFSTLNRIKSDLGKYKVLKKSNDYSVDGSVGTDENIGDFSVQEKNVAKNIEYYNPDSILIGKTLRPNDQISRGYSESKDVYLNLNIPDSKIAEISNFPIFKEVPKDISKIMNYDRNKFLGEIKNLTSSSEFSNAFKKFPAYLSQTKILPVSTQAYIFWESMKYSNELLNEKHGIKIANFPKNEVPSLDILPKKIPREKDEITHSCYKIIRFFQKKKTPFIFIKKSESNGINQLELINPLRSKSIQTYKDYAKIFCNSVLPNTFISSVHIIFERILVQRENRFYEKLDKRKQEFEIQEREEKLLRKIGESVASRSNITPYLIENPYERYLNAWRRSIGYFGSFLYPKKIQTFEKIYNIVKFGPEIIKKKNGDLSPEQVRNAVSKAVVKLVDENFTILGCSDLFLNTGEIESFIIKIFSTNFGISIDKLIYEMPIKPEMNISNSKSLKVDDLYTWCIEFIRPIIKYNKNIQSITENELIKGNEDERLKSKNTSENKAQSIGQKAITLLENGYETSCSIFSSFLTMNIVNFNLCFGKNDSKIPKLIKNIFLHQTLTDESSQIPVELGLRMFETTYFDILERVSEQHGIHFISNEMRKVGNSLPVFDLMSKYLPIELTSETINFSEIEKIFSVVFESIVKKKDNGFEFFNENIMARYILGVLKEQDLIVPKDIKTVPKFPVNHTYPWSTLFYPGLVNWCSQMIHSLVDKNLIKNKKTGETTDKESIKPIIEMTCREEIIFGIRNNIEYEADEILRRNFACHLGASLVYWYYKRPMPKWIFFDQWETIFDPEPEIKITEEPEISLTTFIILKCIVDLEFPTLPKIGKDKTEIRKELSSQKLSTETRKGMNLSVWNATPLKSVENKNTLSYFLFPNVIDREIASKITSDEILAFSGPHEIIWVGANEKEFMPMCLNSIEKLSNFIKEKKNSYFELDIWVTDDENSRDLICRDVFGRFFYPKTTMDCDKAVSEDGYVSNQHYSIERARLRRSQWLAIQESIKRYKLSAENTPQIYGQLPLSSFVVDFRESDDFNQPGSFVKNCIAAFETALLTPIGSPYTIKAANINDEVIKGICNNAMELYYTSAIPMGWDEQQTHYTQIDLQNKYIVSRIALAQHRVILEQIIDQNETGDHGLRNSNRFSFYYDFEIKIKVSDNTQEFIKNCEEYIWECINNKLIFLENGFDITNSKNLVRRTCKKASFRYFVSEIPLTNEELKRIVSSEVEISEWYRVRYKMSQWKVLSEVFDSFTNKYPGGSLVAISQTFGLPKYMQLANFNTSKDILSIEEDCLSSISYLIKLHSCAAEFTAIFGGIVEFCKHVSEAYKKPRE</sequence>
<dbReference type="Proteomes" id="UP001311799">
    <property type="component" value="Unassembled WGS sequence"/>
</dbReference>
<keyword evidence="1" id="KW-0812">Transmembrane</keyword>
<name>A0AAV9XYG9_9CRYT</name>
<keyword evidence="1" id="KW-1133">Transmembrane helix</keyword>
<evidence type="ECO:0000313" key="2">
    <source>
        <dbReference type="EMBL" id="KAK6589559.1"/>
    </source>
</evidence>
<dbReference type="EMBL" id="JAWDEY010000012">
    <property type="protein sequence ID" value="KAK6589559.1"/>
    <property type="molecule type" value="Genomic_DNA"/>
</dbReference>